<dbReference type="InterPro" id="IPR009072">
    <property type="entry name" value="Histone-fold"/>
</dbReference>
<dbReference type="Proteomes" id="UP001362899">
    <property type="component" value="Unassembled WGS sequence"/>
</dbReference>
<comment type="caution">
    <text evidence="5">The sequence shown here is derived from an EMBL/GenBank/DDBJ whole genome shotgun (WGS) entry which is preliminary data.</text>
</comment>
<dbReference type="Gene3D" id="1.10.20.10">
    <property type="entry name" value="Histone, subunit A"/>
    <property type="match status" value="1"/>
</dbReference>
<dbReference type="AlphaFoldDB" id="A0AAV5RLI9"/>
<gene>
    <name evidence="5" type="ORF">DASB73_032430</name>
</gene>
<evidence type="ECO:0000256" key="3">
    <source>
        <dbReference type="SAM" id="MobiDB-lite"/>
    </source>
</evidence>
<evidence type="ECO:0000259" key="4">
    <source>
        <dbReference type="Pfam" id="PF00808"/>
    </source>
</evidence>
<evidence type="ECO:0000256" key="2">
    <source>
        <dbReference type="ARBA" id="ARBA00023242"/>
    </source>
</evidence>
<name>A0AAV5RLI9_STABA</name>
<evidence type="ECO:0000313" key="5">
    <source>
        <dbReference type="EMBL" id="GMM52280.1"/>
    </source>
</evidence>
<dbReference type="GO" id="GO:0008623">
    <property type="term" value="C:CHRAC"/>
    <property type="evidence" value="ECO:0007669"/>
    <property type="project" value="TreeGrafter"/>
</dbReference>
<dbReference type="PANTHER" id="PTHR10252:SF151">
    <property type="entry name" value="DNA POLYMERASE EPSILON NONCATALYTIC SUBUNIT"/>
    <property type="match status" value="1"/>
</dbReference>
<dbReference type="InterPro" id="IPR050568">
    <property type="entry name" value="Transcr_DNA_Rep_Reg"/>
</dbReference>
<accession>A0AAV5RLI9</accession>
<sequence length="129" mass="14646">MNSNTIEPEKIPLANVKRVMKEDPEVVAVSNTAVEYMASSVQLFIHHFTEQALLAARAEGRERIGYADFAKVAQENREMQFVGRIIPKQQPFKDIFAQRVAADFHDDGPSIPFPRKEEEIEADEEDLSD</sequence>
<feature type="domain" description="Transcription factor CBF/NF-Y/archaeal histone" evidence="4">
    <location>
        <begin position="10"/>
        <end position="70"/>
    </location>
</feature>
<dbReference type="SUPFAM" id="SSF47113">
    <property type="entry name" value="Histone-fold"/>
    <property type="match status" value="1"/>
</dbReference>
<reference evidence="5 6" key="1">
    <citation type="journal article" date="2023" name="Elife">
        <title>Identification of key yeast species and microbe-microbe interactions impacting larval growth of Drosophila in the wild.</title>
        <authorList>
            <person name="Mure A."/>
            <person name="Sugiura Y."/>
            <person name="Maeda R."/>
            <person name="Honda K."/>
            <person name="Sakurai N."/>
            <person name="Takahashi Y."/>
            <person name="Watada M."/>
            <person name="Katoh T."/>
            <person name="Gotoh A."/>
            <person name="Gotoh Y."/>
            <person name="Taniguchi I."/>
            <person name="Nakamura K."/>
            <person name="Hayashi T."/>
            <person name="Katayama T."/>
            <person name="Uemura T."/>
            <person name="Hattori Y."/>
        </authorList>
    </citation>
    <scope>NUCLEOTIDE SEQUENCE [LARGE SCALE GENOMIC DNA]</scope>
    <source>
        <strain evidence="5 6">SB-73</strain>
    </source>
</reference>
<protein>
    <recommendedName>
        <fullName evidence="4">Transcription factor CBF/NF-Y/archaeal histone domain-containing protein</fullName>
    </recommendedName>
</protein>
<evidence type="ECO:0000256" key="1">
    <source>
        <dbReference type="ARBA" id="ARBA00004123"/>
    </source>
</evidence>
<feature type="compositionally biased region" description="Basic and acidic residues" evidence="3">
    <location>
        <begin position="105"/>
        <end position="118"/>
    </location>
</feature>
<feature type="compositionally biased region" description="Acidic residues" evidence="3">
    <location>
        <begin position="119"/>
        <end position="129"/>
    </location>
</feature>
<keyword evidence="2" id="KW-0539">Nucleus</keyword>
<comment type="subcellular location">
    <subcellularLocation>
        <location evidence="1">Nucleus</location>
    </subcellularLocation>
</comment>
<organism evidence="5 6">
    <name type="scientific">Starmerella bacillaris</name>
    <name type="common">Yeast</name>
    <name type="synonym">Candida zemplinina</name>
    <dbReference type="NCBI Taxonomy" id="1247836"/>
    <lineage>
        <taxon>Eukaryota</taxon>
        <taxon>Fungi</taxon>
        <taxon>Dikarya</taxon>
        <taxon>Ascomycota</taxon>
        <taxon>Saccharomycotina</taxon>
        <taxon>Dipodascomycetes</taxon>
        <taxon>Dipodascales</taxon>
        <taxon>Trichomonascaceae</taxon>
        <taxon>Starmerella</taxon>
    </lineage>
</organism>
<dbReference type="EMBL" id="BTGC01000008">
    <property type="protein sequence ID" value="GMM52280.1"/>
    <property type="molecule type" value="Genomic_DNA"/>
</dbReference>
<dbReference type="GO" id="GO:0046982">
    <property type="term" value="F:protein heterodimerization activity"/>
    <property type="evidence" value="ECO:0007669"/>
    <property type="project" value="InterPro"/>
</dbReference>
<keyword evidence="6" id="KW-1185">Reference proteome</keyword>
<dbReference type="Pfam" id="PF00808">
    <property type="entry name" value="CBFD_NFYB_HMF"/>
    <property type="match status" value="1"/>
</dbReference>
<dbReference type="InterPro" id="IPR003958">
    <property type="entry name" value="CBFA_NFYB_domain"/>
</dbReference>
<dbReference type="GO" id="GO:0006261">
    <property type="term" value="P:DNA-templated DNA replication"/>
    <property type="evidence" value="ECO:0007669"/>
    <property type="project" value="TreeGrafter"/>
</dbReference>
<feature type="region of interest" description="Disordered" evidence="3">
    <location>
        <begin position="105"/>
        <end position="129"/>
    </location>
</feature>
<proteinExistence type="predicted"/>
<evidence type="ECO:0000313" key="6">
    <source>
        <dbReference type="Proteomes" id="UP001362899"/>
    </source>
</evidence>
<dbReference type="PANTHER" id="PTHR10252">
    <property type="entry name" value="HISTONE-LIKE TRANSCRIPTION FACTOR CCAAT-RELATED"/>
    <property type="match status" value="1"/>
</dbReference>